<reference evidence="4 6" key="2">
    <citation type="submission" date="2019-07" db="EMBL/GenBank/DDBJ databases">
        <title>Whole genome shotgun sequence of Acetobacter cibinongensis NBRC 16605.</title>
        <authorList>
            <person name="Hosoyama A."/>
            <person name="Uohara A."/>
            <person name="Ohji S."/>
            <person name="Ichikawa N."/>
        </authorList>
    </citation>
    <scope>NUCLEOTIDE SEQUENCE [LARGE SCALE GENOMIC DNA]</scope>
    <source>
        <strain evidence="4 6">NBRC 16605</strain>
    </source>
</reference>
<dbReference type="Pfam" id="PF10938">
    <property type="entry name" value="YfdX"/>
    <property type="match status" value="1"/>
</dbReference>
<proteinExistence type="predicted"/>
<evidence type="ECO:0000256" key="1">
    <source>
        <dbReference type="SAM" id="Coils"/>
    </source>
</evidence>
<feature type="signal peptide" evidence="2">
    <location>
        <begin position="1"/>
        <end position="23"/>
    </location>
</feature>
<evidence type="ECO:0000313" key="4">
    <source>
        <dbReference type="EMBL" id="GEL59363.1"/>
    </source>
</evidence>
<dbReference type="Proteomes" id="UP000321891">
    <property type="component" value="Unassembled WGS sequence"/>
</dbReference>
<dbReference type="EMBL" id="BAMV01000007">
    <property type="protein sequence ID" value="GAN59840.1"/>
    <property type="molecule type" value="Genomic_DNA"/>
</dbReference>
<evidence type="ECO:0000256" key="2">
    <source>
        <dbReference type="SAM" id="SignalP"/>
    </source>
</evidence>
<comment type="caution">
    <text evidence="3">The sequence shown here is derived from an EMBL/GenBank/DDBJ whole genome shotgun (WGS) entry which is preliminary data.</text>
</comment>
<keyword evidence="2" id="KW-0732">Signal</keyword>
<dbReference type="Proteomes" id="UP000032671">
    <property type="component" value="Unassembled WGS sequence"/>
</dbReference>
<dbReference type="RefSeq" id="WP_052944764.1">
    <property type="nucleotide sequence ID" value="NZ_BAMV01000007.1"/>
</dbReference>
<gene>
    <name evidence="3" type="ORF">Abci_007_243</name>
    <name evidence="4" type="ORF">ACI01nite_19650</name>
</gene>
<accession>A0A0D6N2B1</accession>
<protein>
    <recommendedName>
        <fullName evidence="7">YfdX protein</fullName>
    </recommendedName>
</protein>
<dbReference type="STRING" id="1231339.Abci_007_243"/>
<dbReference type="AlphaFoldDB" id="A0A0D6N2B1"/>
<name>A0A0D6N2B1_9PROT</name>
<keyword evidence="1" id="KW-0175">Coiled coil</keyword>
<evidence type="ECO:0000313" key="3">
    <source>
        <dbReference type="EMBL" id="GAN59840.1"/>
    </source>
</evidence>
<dbReference type="Gene3D" id="1.20.120.1940">
    <property type="entry name" value="YfdX protein domain"/>
    <property type="match status" value="1"/>
</dbReference>
<dbReference type="EMBL" id="BJVU01000008">
    <property type="protein sequence ID" value="GEL59363.1"/>
    <property type="molecule type" value="Genomic_DNA"/>
</dbReference>
<dbReference type="InterPro" id="IPR021236">
    <property type="entry name" value="Uncharacterised_YfdX"/>
</dbReference>
<evidence type="ECO:0000313" key="6">
    <source>
        <dbReference type="Proteomes" id="UP000321891"/>
    </source>
</evidence>
<accession>A0A6N3SSC8</accession>
<keyword evidence="6" id="KW-1185">Reference proteome</keyword>
<evidence type="ECO:0008006" key="7">
    <source>
        <dbReference type="Google" id="ProtNLM"/>
    </source>
</evidence>
<feature type="coiled-coil region" evidence="1">
    <location>
        <begin position="62"/>
        <end position="89"/>
    </location>
</feature>
<feature type="chain" id="PRO_5030005701" description="YfdX protein" evidence="2">
    <location>
        <begin position="24"/>
        <end position="222"/>
    </location>
</feature>
<organism evidence="3 5">
    <name type="scientific">Acetobacter cibinongensis</name>
    <dbReference type="NCBI Taxonomy" id="146475"/>
    <lineage>
        <taxon>Bacteria</taxon>
        <taxon>Pseudomonadati</taxon>
        <taxon>Pseudomonadota</taxon>
        <taxon>Alphaproteobacteria</taxon>
        <taxon>Acetobacterales</taxon>
        <taxon>Acetobacteraceae</taxon>
        <taxon>Acetobacter</taxon>
    </lineage>
</organism>
<reference evidence="3 5" key="1">
    <citation type="submission" date="2012-11" db="EMBL/GenBank/DDBJ databases">
        <title>Whole genome sequence of Acetobacter cibinongensis 4H-1.</title>
        <authorList>
            <person name="Azuma Y."/>
            <person name="Higashiura N."/>
            <person name="Hirakawa H."/>
            <person name="Matsushita K."/>
        </authorList>
    </citation>
    <scope>NUCLEOTIDE SEQUENCE [LARGE SCALE GENOMIC DNA]</scope>
    <source>
        <strain evidence="3 5">4H-1</strain>
    </source>
</reference>
<sequence>MKKTALLLAGLVVSASGLSLAHAEEPVPAASAVQNFGRLSADGNAAFEELSLARKAIFDGDLASAKTLIAAAQQDLARARADNTAFEKAEADLMPTKVRNQPPRPLPDVGKQVAWLPIDGELVLDETLSPTTERTAALAMANTHLKSGDTTRAATLLRSAGVDADYIIAAVPLEQTRIAADKAAHALPKNPYKASETLRSVEESVRYASVDIQGVTQQQPAP</sequence>
<dbReference type="Gene3D" id="6.10.250.2140">
    <property type="match status" value="1"/>
</dbReference>
<evidence type="ECO:0000313" key="5">
    <source>
        <dbReference type="Proteomes" id="UP000032671"/>
    </source>
</evidence>